<sequence length="114" mass="13076">MEMIEKLLQRARQSLYNQEEISRQLCQTAMNEARQITSNKEIPEAMLLDLAMFRLKLHLKTAEIADWEVALAKEAIRLAQSLKSEDGKLGVCAHGQRTSEFDDPGEKIWLKFGE</sequence>
<organism evidence="1 2">
    <name type="scientific">Campylobacter showae CSUNSWCD</name>
    <dbReference type="NCBI Taxonomy" id="1244083"/>
    <lineage>
        <taxon>Bacteria</taxon>
        <taxon>Pseudomonadati</taxon>
        <taxon>Campylobacterota</taxon>
        <taxon>Epsilonproteobacteria</taxon>
        <taxon>Campylobacterales</taxon>
        <taxon>Campylobacteraceae</taxon>
        <taxon>Campylobacter</taxon>
    </lineage>
</organism>
<reference evidence="1 2" key="1">
    <citation type="journal article" date="2013" name="Genome Announc.">
        <title>Genome Sequence of Campylobacter showae UNSWCD, Isolated from a Patient with Crohn's Disease.</title>
        <authorList>
            <person name="Tay A.P."/>
            <person name="Kaakoush N.O."/>
            <person name="Deshpande N.P."/>
            <person name="Chen Z."/>
            <person name="Mitchell H."/>
            <person name="Wilkins M.R."/>
        </authorList>
    </citation>
    <scope>NUCLEOTIDE SEQUENCE [LARGE SCALE GENOMIC DNA]</scope>
    <source>
        <strain evidence="1 2">CSUNSWCD</strain>
    </source>
</reference>
<protein>
    <submittedName>
        <fullName evidence="1">Uncharacterized protein</fullName>
    </submittedName>
</protein>
<dbReference type="EMBL" id="AMZQ01000009">
    <property type="protein sequence ID" value="EKU10967.1"/>
    <property type="molecule type" value="Genomic_DNA"/>
</dbReference>
<accession>M5IEY3</accession>
<evidence type="ECO:0000313" key="2">
    <source>
        <dbReference type="Proteomes" id="UP000011939"/>
    </source>
</evidence>
<evidence type="ECO:0000313" key="1">
    <source>
        <dbReference type="EMBL" id="EKU10967.1"/>
    </source>
</evidence>
<dbReference type="eggNOG" id="ENOG50300EH">
    <property type="taxonomic scope" value="Bacteria"/>
</dbReference>
<name>M5IEY3_9BACT</name>
<proteinExistence type="predicted"/>
<comment type="caution">
    <text evidence="1">The sequence shown here is derived from an EMBL/GenBank/DDBJ whole genome shotgun (WGS) entry which is preliminary data.</text>
</comment>
<dbReference type="Proteomes" id="UP000011939">
    <property type="component" value="Unassembled WGS sequence"/>
</dbReference>
<dbReference type="STRING" id="1244083.CSUNSWCD_2463"/>
<dbReference type="PATRIC" id="fig|1244083.3.peg.1714"/>
<dbReference type="AlphaFoldDB" id="M5IEY3"/>
<gene>
    <name evidence="1" type="ORF">CSUNSWCD_2463</name>
</gene>